<evidence type="ECO:0000313" key="2">
    <source>
        <dbReference type="Proteomes" id="UP001230005"/>
    </source>
</evidence>
<accession>A0ABU0A554</accession>
<name>A0ABU0A554_9BACI</name>
<sequence>MLCGKKDKYALAEPDDFADWKDLLEDLAN</sequence>
<evidence type="ECO:0000313" key="1">
    <source>
        <dbReference type="EMBL" id="MDQ0257828.1"/>
    </source>
</evidence>
<comment type="caution">
    <text evidence="1">The sequence shown here is derived from an EMBL/GenBank/DDBJ whole genome shotgun (WGS) entry which is preliminary data.</text>
</comment>
<keyword evidence="2" id="KW-1185">Reference proteome</keyword>
<dbReference type="EMBL" id="JAUSUG010000035">
    <property type="protein sequence ID" value="MDQ0257828.1"/>
    <property type="molecule type" value="Genomic_DNA"/>
</dbReference>
<gene>
    <name evidence="1" type="ORF">J2S74_005291</name>
</gene>
<dbReference type="Proteomes" id="UP001230005">
    <property type="component" value="Unassembled WGS sequence"/>
</dbReference>
<proteinExistence type="predicted"/>
<organism evidence="1 2">
    <name type="scientific">Evansella vedderi</name>
    <dbReference type="NCBI Taxonomy" id="38282"/>
    <lineage>
        <taxon>Bacteria</taxon>
        <taxon>Bacillati</taxon>
        <taxon>Bacillota</taxon>
        <taxon>Bacilli</taxon>
        <taxon>Bacillales</taxon>
        <taxon>Bacillaceae</taxon>
        <taxon>Evansella</taxon>
    </lineage>
</organism>
<protein>
    <submittedName>
        <fullName evidence="1">Uncharacterized protein</fullName>
    </submittedName>
</protein>
<reference evidence="1 2" key="1">
    <citation type="submission" date="2023-07" db="EMBL/GenBank/DDBJ databases">
        <title>Genomic Encyclopedia of Type Strains, Phase IV (KMG-IV): sequencing the most valuable type-strain genomes for metagenomic binning, comparative biology and taxonomic classification.</title>
        <authorList>
            <person name="Goeker M."/>
        </authorList>
    </citation>
    <scope>NUCLEOTIDE SEQUENCE [LARGE SCALE GENOMIC DNA]</scope>
    <source>
        <strain evidence="1 2">DSM 9768</strain>
    </source>
</reference>